<evidence type="ECO:0000313" key="1">
    <source>
        <dbReference type="EMBL" id="KRY85122.1"/>
    </source>
</evidence>
<evidence type="ECO:0000313" key="2">
    <source>
        <dbReference type="Proteomes" id="UP000054995"/>
    </source>
</evidence>
<dbReference type="Proteomes" id="UP000054995">
    <property type="component" value="Unassembled WGS sequence"/>
</dbReference>
<dbReference type="EMBL" id="JYDT01000098">
    <property type="protein sequence ID" value="KRY85122.1"/>
    <property type="molecule type" value="Genomic_DNA"/>
</dbReference>
<protein>
    <submittedName>
        <fullName evidence="1">Uncharacterized protein</fullName>
    </submittedName>
</protein>
<proteinExistence type="predicted"/>
<name>A0A0V1FGM9_TRIPS</name>
<keyword evidence="2" id="KW-1185">Reference proteome</keyword>
<gene>
    <name evidence="1" type="ORF">T4D_15794</name>
</gene>
<organism evidence="1 2">
    <name type="scientific">Trichinella pseudospiralis</name>
    <name type="common">Parasitic roundworm</name>
    <dbReference type="NCBI Taxonomy" id="6337"/>
    <lineage>
        <taxon>Eukaryota</taxon>
        <taxon>Metazoa</taxon>
        <taxon>Ecdysozoa</taxon>
        <taxon>Nematoda</taxon>
        <taxon>Enoplea</taxon>
        <taxon>Dorylaimia</taxon>
        <taxon>Trichinellida</taxon>
        <taxon>Trichinellidae</taxon>
        <taxon>Trichinella</taxon>
    </lineage>
</organism>
<sequence>MNITFVKSGQVQFEEREYYIAFGRINLLLRGDLKSHTTSALTRHFTGLYIMQKKSGKNCVRTLYKFLFGKCGVYLCFNQKRNCYTVYHTEYTLSSLLDVA</sequence>
<reference evidence="1 2" key="1">
    <citation type="submission" date="2015-01" db="EMBL/GenBank/DDBJ databases">
        <title>Evolution of Trichinella species and genotypes.</title>
        <authorList>
            <person name="Korhonen P.K."/>
            <person name="Edoardo P."/>
            <person name="Giuseppe L.R."/>
            <person name="Gasser R.B."/>
        </authorList>
    </citation>
    <scope>NUCLEOTIDE SEQUENCE [LARGE SCALE GENOMIC DNA]</scope>
    <source>
        <strain evidence="1">ISS470</strain>
    </source>
</reference>
<comment type="caution">
    <text evidence="1">The sequence shown here is derived from an EMBL/GenBank/DDBJ whole genome shotgun (WGS) entry which is preliminary data.</text>
</comment>
<dbReference type="AlphaFoldDB" id="A0A0V1FGM9"/>
<accession>A0A0V1FGM9</accession>